<dbReference type="EMBL" id="GBXM01069782">
    <property type="protein sequence ID" value="JAH38795.1"/>
    <property type="molecule type" value="Transcribed_RNA"/>
</dbReference>
<accession>A0A0E9SDP8</accession>
<evidence type="ECO:0000313" key="1">
    <source>
        <dbReference type="EMBL" id="JAH38795.1"/>
    </source>
</evidence>
<sequence length="50" mass="6033">MFVLSQKNCLFLSFFQDNYSCIFCSVNFKILIINYHFIEQPKCYLKISLK</sequence>
<reference evidence="1" key="2">
    <citation type="journal article" date="2015" name="Fish Shellfish Immunol.">
        <title>Early steps in the European eel (Anguilla anguilla)-Vibrio vulnificus interaction in the gills: Role of the RtxA13 toxin.</title>
        <authorList>
            <person name="Callol A."/>
            <person name="Pajuelo D."/>
            <person name="Ebbesson L."/>
            <person name="Teles M."/>
            <person name="MacKenzie S."/>
            <person name="Amaro C."/>
        </authorList>
    </citation>
    <scope>NUCLEOTIDE SEQUENCE</scope>
</reference>
<dbReference type="AlphaFoldDB" id="A0A0E9SDP8"/>
<organism evidence="1">
    <name type="scientific">Anguilla anguilla</name>
    <name type="common">European freshwater eel</name>
    <name type="synonym">Muraena anguilla</name>
    <dbReference type="NCBI Taxonomy" id="7936"/>
    <lineage>
        <taxon>Eukaryota</taxon>
        <taxon>Metazoa</taxon>
        <taxon>Chordata</taxon>
        <taxon>Craniata</taxon>
        <taxon>Vertebrata</taxon>
        <taxon>Euteleostomi</taxon>
        <taxon>Actinopterygii</taxon>
        <taxon>Neopterygii</taxon>
        <taxon>Teleostei</taxon>
        <taxon>Anguilliformes</taxon>
        <taxon>Anguillidae</taxon>
        <taxon>Anguilla</taxon>
    </lineage>
</organism>
<reference evidence="1" key="1">
    <citation type="submission" date="2014-11" db="EMBL/GenBank/DDBJ databases">
        <authorList>
            <person name="Amaro Gonzalez C."/>
        </authorList>
    </citation>
    <scope>NUCLEOTIDE SEQUENCE</scope>
</reference>
<proteinExistence type="predicted"/>
<name>A0A0E9SDP8_ANGAN</name>
<protein>
    <submittedName>
        <fullName evidence="1">Uncharacterized protein</fullName>
    </submittedName>
</protein>